<keyword evidence="5" id="KW-1185">Reference proteome</keyword>
<evidence type="ECO:0000313" key="5">
    <source>
        <dbReference type="Proteomes" id="UP000777482"/>
    </source>
</evidence>
<comment type="similarity">
    <text evidence="2">Belongs to the glycosyl hydrolase 88 family.</text>
</comment>
<dbReference type="GO" id="GO:0000272">
    <property type="term" value="P:polysaccharide catabolic process"/>
    <property type="evidence" value="ECO:0007669"/>
    <property type="project" value="TreeGrafter"/>
</dbReference>
<dbReference type="InterPro" id="IPR052369">
    <property type="entry name" value="UG_Glycosaminoglycan_Hydrolase"/>
</dbReference>
<accession>A0A9P7B3R4</accession>
<organism evidence="4 5">
    <name type="scientific">Rhodotorula mucilaginosa</name>
    <name type="common">Yeast</name>
    <name type="synonym">Rhodotorula rubra</name>
    <dbReference type="NCBI Taxonomy" id="5537"/>
    <lineage>
        <taxon>Eukaryota</taxon>
        <taxon>Fungi</taxon>
        <taxon>Dikarya</taxon>
        <taxon>Basidiomycota</taxon>
        <taxon>Pucciniomycotina</taxon>
        <taxon>Microbotryomycetes</taxon>
        <taxon>Sporidiobolales</taxon>
        <taxon>Sporidiobolaceae</taxon>
        <taxon>Rhodotorula</taxon>
    </lineage>
</organism>
<dbReference type="GO" id="GO:0052757">
    <property type="term" value="F:chondroitin hydrolase activity"/>
    <property type="evidence" value="ECO:0007669"/>
    <property type="project" value="TreeGrafter"/>
</dbReference>
<feature type="signal peptide" evidence="3">
    <location>
        <begin position="1"/>
        <end position="23"/>
    </location>
</feature>
<dbReference type="EMBL" id="PUHQ01000072">
    <property type="protein sequence ID" value="KAG0658022.1"/>
    <property type="molecule type" value="Genomic_DNA"/>
</dbReference>
<dbReference type="PANTHER" id="PTHR36845:SF1">
    <property type="entry name" value="HYDROLASE, PUTATIVE (AFU_ORTHOLOGUE AFUA_7G05090)-RELATED"/>
    <property type="match status" value="1"/>
</dbReference>
<evidence type="ECO:0000256" key="2">
    <source>
        <dbReference type="ARBA" id="ARBA00038358"/>
    </source>
</evidence>
<sequence>MLGRRTLSSAAVASLVAPSIVLAAPEPNITSQLQPLFDPNVLQKVRATAETAPATSVPQSWPEYTSGSANAWVFQPATDWTSAFFPDELYALDRRYSLLCPNDAAQANGTDWREAARTWSAGLYNPSATVLASWGHDVGFNSAPMIAELALDSSNETARQALVSNAETLASLFSPVVGCTRSWDRGPDNFEVIIDNMMNLPLLLSASDLTGNATYRTMAESHANKTIENHIRSDGGSFHVVDYLPSTGEVQWRGTAQGYSNSSTWSRGQAWGILGFALMYNATGVPVYLETSERMATYFYDHLNSSTGIAPWDFDAPAPLTFDTSASAIAASAMLVLSSLEASRGNTTGSDFWAQAGQTLLVNTANVGPDGLEDGQTWIGDSILGYATVNNRADPPNNNTGAIYGDSYFVHAGNYLLSLGLVNCLSGSSAAGASRTGLSSSLVTVANSTQAPTSSSAGSSGALAAASASPTDTSRAFRPELLTGLCGLITGCASLLVA</sequence>
<proteinExistence type="inferred from homology"/>
<dbReference type="Proteomes" id="UP000777482">
    <property type="component" value="Unassembled WGS sequence"/>
</dbReference>
<name>A0A9P7B3R4_RHOMI</name>
<keyword evidence="3" id="KW-0732">Signal</keyword>
<dbReference type="OrthoDB" id="2317065at2759"/>
<dbReference type="PANTHER" id="PTHR36845">
    <property type="entry name" value="HYDROLASE, PUTATIVE (AFU_ORTHOLOGUE AFUA_7G05090)-RELATED"/>
    <property type="match status" value="1"/>
</dbReference>
<feature type="chain" id="PRO_5040146812" evidence="3">
    <location>
        <begin position="24"/>
        <end position="498"/>
    </location>
</feature>
<dbReference type="SUPFAM" id="SSF48208">
    <property type="entry name" value="Six-hairpin glycosidases"/>
    <property type="match status" value="1"/>
</dbReference>
<dbReference type="InterPro" id="IPR012341">
    <property type="entry name" value="6hp_glycosidase-like_sf"/>
</dbReference>
<dbReference type="InterPro" id="IPR008928">
    <property type="entry name" value="6-hairpin_glycosidase_sf"/>
</dbReference>
<evidence type="ECO:0000256" key="3">
    <source>
        <dbReference type="SAM" id="SignalP"/>
    </source>
</evidence>
<comment type="caution">
    <text evidence="4">The sequence shown here is derived from an EMBL/GenBank/DDBJ whole genome shotgun (WGS) entry which is preliminary data.</text>
</comment>
<keyword evidence="1" id="KW-0378">Hydrolase</keyword>
<protein>
    <submittedName>
        <fullName evidence="4">Uncharacterized protein</fullName>
    </submittedName>
</protein>
<reference evidence="4 5" key="1">
    <citation type="submission" date="2020-11" db="EMBL/GenBank/DDBJ databases">
        <title>Kefir isolates.</title>
        <authorList>
            <person name="Marcisauskas S."/>
            <person name="Kim Y."/>
            <person name="Blasche S."/>
        </authorList>
    </citation>
    <scope>NUCLEOTIDE SEQUENCE [LARGE SCALE GENOMIC DNA]</scope>
    <source>
        <strain evidence="4 5">KR</strain>
    </source>
</reference>
<evidence type="ECO:0000313" key="4">
    <source>
        <dbReference type="EMBL" id="KAG0658022.1"/>
    </source>
</evidence>
<dbReference type="Gene3D" id="1.50.10.10">
    <property type="match status" value="1"/>
</dbReference>
<evidence type="ECO:0000256" key="1">
    <source>
        <dbReference type="ARBA" id="ARBA00022801"/>
    </source>
</evidence>
<gene>
    <name evidence="4" type="ORF">C6P46_006082</name>
</gene>
<dbReference type="AlphaFoldDB" id="A0A9P7B3R4"/>